<name>U1LQQ7_9MICO</name>
<evidence type="ECO:0008006" key="5">
    <source>
        <dbReference type="Google" id="ProtNLM"/>
    </source>
</evidence>
<proteinExistence type="predicted"/>
<dbReference type="InterPro" id="IPR016024">
    <property type="entry name" value="ARM-type_fold"/>
</dbReference>
<gene>
    <name evidence="3" type="ORF">L332_10080</name>
</gene>
<evidence type="ECO:0000256" key="1">
    <source>
        <dbReference type="ARBA" id="ARBA00045876"/>
    </source>
</evidence>
<evidence type="ECO:0000256" key="2">
    <source>
        <dbReference type="SAM" id="Phobius"/>
    </source>
</evidence>
<protein>
    <recommendedName>
        <fullName evidence="5">HEAT repeat domain-containing protein</fullName>
    </recommendedName>
</protein>
<keyword evidence="2" id="KW-0472">Membrane</keyword>
<dbReference type="Proteomes" id="UP000016462">
    <property type="component" value="Unassembled WGS sequence"/>
</dbReference>
<evidence type="ECO:0000313" key="3">
    <source>
        <dbReference type="EMBL" id="ERG64794.1"/>
    </source>
</evidence>
<dbReference type="InterPro" id="IPR011989">
    <property type="entry name" value="ARM-like"/>
</dbReference>
<dbReference type="InterPro" id="IPR021133">
    <property type="entry name" value="HEAT_type_2"/>
</dbReference>
<dbReference type="InterPro" id="IPR004155">
    <property type="entry name" value="PBS_lyase_HEAT"/>
</dbReference>
<dbReference type="OrthoDB" id="5126437at2"/>
<dbReference type="GO" id="GO:0016491">
    <property type="term" value="F:oxidoreductase activity"/>
    <property type="evidence" value="ECO:0007669"/>
    <property type="project" value="TreeGrafter"/>
</dbReference>
<dbReference type="SMART" id="SM00567">
    <property type="entry name" value="EZ_HEAT"/>
    <property type="match status" value="4"/>
</dbReference>
<feature type="transmembrane region" description="Helical" evidence="2">
    <location>
        <begin position="6"/>
        <end position="26"/>
    </location>
</feature>
<dbReference type="PANTHER" id="PTHR12697">
    <property type="entry name" value="PBS LYASE HEAT-LIKE PROTEIN"/>
    <property type="match status" value="1"/>
</dbReference>
<dbReference type="PROSITE" id="PS50077">
    <property type="entry name" value="HEAT_REPEAT"/>
    <property type="match status" value="1"/>
</dbReference>
<comment type="caution">
    <text evidence="3">The sequence shown here is derived from an EMBL/GenBank/DDBJ whole genome shotgun (WGS) entry which is preliminary data.</text>
</comment>
<dbReference type="Pfam" id="PF13646">
    <property type="entry name" value="HEAT_2"/>
    <property type="match status" value="2"/>
</dbReference>
<reference evidence="3 4" key="1">
    <citation type="journal article" date="2013" name="Genome Announc.">
        <title>First draft genome sequence from a member of the genus agrococcus, isolated from modern microbialites.</title>
        <authorList>
            <person name="White R.A.III."/>
            <person name="Grassa C.J."/>
            <person name="Suttle C.A."/>
        </authorList>
    </citation>
    <scope>NUCLEOTIDE SEQUENCE [LARGE SCALE GENOMIC DNA]</scope>
    <source>
        <strain evidence="3 4">RW1</strain>
    </source>
</reference>
<comment type="function">
    <text evidence="1">Catalyzes the hydroxylation of the N(6)-(4-aminobutyl)-L-lysine intermediate produced by deoxyhypusine synthase/DHPS on a critical lysine of the eukaryotic translation initiation factor 5A/eIF-5A. This is the second step of the post-translational modification of that lysine into an unusual amino acid residue named hypusine. Hypusination is unique to mature eIF-5A factor and is essential for its function.</text>
</comment>
<dbReference type="AlphaFoldDB" id="U1LQQ7"/>
<accession>U1LQQ7</accession>
<dbReference type="RefSeq" id="WP_021009812.1">
    <property type="nucleotide sequence ID" value="NZ_ASHR01000014.1"/>
</dbReference>
<keyword evidence="2" id="KW-0812">Transmembrane</keyword>
<dbReference type="SUPFAM" id="SSF48371">
    <property type="entry name" value="ARM repeat"/>
    <property type="match status" value="1"/>
</dbReference>
<dbReference type="PANTHER" id="PTHR12697:SF5">
    <property type="entry name" value="DEOXYHYPUSINE HYDROXYLASE"/>
    <property type="match status" value="1"/>
</dbReference>
<dbReference type="Gene3D" id="1.25.10.10">
    <property type="entry name" value="Leucine-rich Repeat Variant"/>
    <property type="match status" value="2"/>
</dbReference>
<keyword evidence="4" id="KW-1185">Reference proteome</keyword>
<keyword evidence="2" id="KW-1133">Transmembrane helix</keyword>
<sequence length="317" mass="33900">MAPELLWALLIAALLVTLGMLGTLVVQRSSRRARERRRRELDGRLRRLVLEATIADDDELPALLDRMRALDRGEHAHIGRTVFMMLQDVTGEAADRLRAVAAAVGLAPLVLDAARHRSAVRRADAAEALGRLAPEGALELLLELADDREPEVRTVAVRALGSFEDPIAVDAVTRALATESGVPSTVAATALLQQGSAASERVRQALRDPDAGIRRGAARVAGLLQVPGAGEELVRLVQDEHESVRLAAMRSLERLPVRDALGPLVEQALAGGTRGEAAARTIAAMPSAWRGEALRALDRAEPGVRRAAGLPRREALA</sequence>
<organism evidence="3 4">
    <name type="scientific">Agrococcus pavilionensis RW1</name>
    <dbReference type="NCBI Taxonomy" id="1330458"/>
    <lineage>
        <taxon>Bacteria</taxon>
        <taxon>Bacillati</taxon>
        <taxon>Actinomycetota</taxon>
        <taxon>Actinomycetes</taxon>
        <taxon>Micrococcales</taxon>
        <taxon>Microbacteriaceae</taxon>
        <taxon>Agrococcus</taxon>
    </lineage>
</organism>
<dbReference type="EMBL" id="ASHR01000014">
    <property type="protein sequence ID" value="ERG64794.1"/>
    <property type="molecule type" value="Genomic_DNA"/>
</dbReference>
<evidence type="ECO:0000313" key="4">
    <source>
        <dbReference type="Proteomes" id="UP000016462"/>
    </source>
</evidence>